<evidence type="ECO:0000313" key="5">
    <source>
        <dbReference type="Proteomes" id="UP000483802"/>
    </source>
</evidence>
<dbReference type="SUPFAM" id="SSF48452">
    <property type="entry name" value="TPR-like"/>
    <property type="match status" value="2"/>
</dbReference>
<dbReference type="Pfam" id="PF13371">
    <property type="entry name" value="TPR_9"/>
    <property type="match status" value="1"/>
</dbReference>
<dbReference type="Gene3D" id="1.25.40.10">
    <property type="entry name" value="Tetratricopeptide repeat domain"/>
    <property type="match status" value="3"/>
</dbReference>
<sequence>MEELYHRLCARPGAALADALRQGVDACHAQTRYEAVARAWARVLVDAGEDAGDDRLRRWGEECLTALADARLGPARVVDLLLARGGLDDEGRVAAYNARGWCYFGAGMPERALEDHTRAVGLAPDDPWGHHGLAVTLRARGGAGDHEAALRHIDRCGELLPEAALVARERGETYRRAGRHEEALTELDRAHDLGPDEPLTLGSRAQVKYVLGRPQEALADFDHALALWPDYTWALTRRAHVRSVLGDIPAALADLDRAERLAPDGSGIAGERGDVLRLAGRHEEALAAYDRALALDPGYTWALGSRALAHEALGRTAQAVADLERALDLDPGYGWAREQLDRLREG</sequence>
<dbReference type="Pfam" id="PF13432">
    <property type="entry name" value="TPR_16"/>
    <property type="match status" value="1"/>
</dbReference>
<keyword evidence="1" id="KW-0677">Repeat</keyword>
<protein>
    <submittedName>
        <fullName evidence="4">Tetratricopeptide repeat protein</fullName>
    </submittedName>
</protein>
<dbReference type="PROSITE" id="PS50005">
    <property type="entry name" value="TPR"/>
    <property type="match status" value="3"/>
</dbReference>
<evidence type="ECO:0000256" key="2">
    <source>
        <dbReference type="ARBA" id="ARBA00022803"/>
    </source>
</evidence>
<feature type="repeat" description="TPR" evidence="3">
    <location>
        <begin position="93"/>
        <end position="126"/>
    </location>
</feature>
<dbReference type="Proteomes" id="UP000483802">
    <property type="component" value="Unassembled WGS sequence"/>
</dbReference>
<feature type="repeat" description="TPR" evidence="3">
    <location>
        <begin position="164"/>
        <end position="197"/>
    </location>
</feature>
<feature type="repeat" description="TPR" evidence="3">
    <location>
        <begin position="266"/>
        <end position="299"/>
    </location>
</feature>
<dbReference type="InterPro" id="IPR050498">
    <property type="entry name" value="Ycf3"/>
</dbReference>
<comment type="caution">
    <text evidence="4">The sequence shown here is derived from an EMBL/GenBank/DDBJ whole genome shotgun (WGS) entry which is preliminary data.</text>
</comment>
<dbReference type="PANTHER" id="PTHR44858">
    <property type="entry name" value="TETRATRICOPEPTIDE REPEAT PROTEIN 6"/>
    <property type="match status" value="1"/>
</dbReference>
<organism evidence="4 5">
    <name type="scientific">Streptomyces typhae</name>
    <dbReference type="NCBI Taxonomy" id="2681492"/>
    <lineage>
        <taxon>Bacteria</taxon>
        <taxon>Bacillati</taxon>
        <taxon>Actinomycetota</taxon>
        <taxon>Actinomycetes</taxon>
        <taxon>Kitasatosporales</taxon>
        <taxon>Streptomycetaceae</taxon>
        <taxon>Streptomyces</taxon>
    </lineage>
</organism>
<dbReference type="InterPro" id="IPR019734">
    <property type="entry name" value="TPR_rpt"/>
</dbReference>
<dbReference type="AlphaFoldDB" id="A0A6L6WXF8"/>
<reference evidence="4 5" key="1">
    <citation type="submission" date="2019-11" db="EMBL/GenBank/DDBJ databases">
        <title>Streptomyces typhae sp. nov., a novel endophytic actinomycete isolated from the root of cattail pollen (Typha angustifolia L.).</title>
        <authorList>
            <person name="Peng C."/>
        </authorList>
    </citation>
    <scope>NUCLEOTIDE SEQUENCE [LARGE SCALE GENOMIC DNA]</scope>
    <source>
        <strain evidence="5">p1417</strain>
    </source>
</reference>
<name>A0A6L6WXF8_9ACTN</name>
<evidence type="ECO:0000256" key="3">
    <source>
        <dbReference type="PROSITE-ProRule" id="PRU00339"/>
    </source>
</evidence>
<dbReference type="EMBL" id="WPNZ01000007">
    <property type="protein sequence ID" value="MVO86046.1"/>
    <property type="molecule type" value="Genomic_DNA"/>
</dbReference>
<dbReference type="PANTHER" id="PTHR44858:SF1">
    <property type="entry name" value="UDP-N-ACETYLGLUCOSAMINE--PEPTIDE N-ACETYLGLUCOSAMINYLTRANSFERASE SPINDLY-RELATED"/>
    <property type="match status" value="1"/>
</dbReference>
<gene>
    <name evidence="4" type="ORF">GPA10_15115</name>
</gene>
<evidence type="ECO:0000313" key="4">
    <source>
        <dbReference type="EMBL" id="MVO86046.1"/>
    </source>
</evidence>
<keyword evidence="2 3" id="KW-0802">TPR repeat</keyword>
<proteinExistence type="predicted"/>
<dbReference type="SMART" id="SM00028">
    <property type="entry name" value="TPR"/>
    <property type="match status" value="6"/>
</dbReference>
<keyword evidence="5" id="KW-1185">Reference proteome</keyword>
<dbReference type="InterPro" id="IPR011990">
    <property type="entry name" value="TPR-like_helical_dom_sf"/>
</dbReference>
<evidence type="ECO:0000256" key="1">
    <source>
        <dbReference type="ARBA" id="ARBA00022737"/>
    </source>
</evidence>
<accession>A0A6L6WXF8</accession>